<sequence length="99" mass="10802">MSMLSKAGLLTTQSGSVSPKLSRPAANISLLNIYQALDDSTTLLHVDDKTNLNCPVGRNIQQTLDQAYQQVQTASENSMAQITLQGIIDDIVEREAQRN</sequence>
<gene>
    <name evidence="2" type="ORF">FC27_GL001857</name>
</gene>
<dbReference type="PANTHER" id="PTHR33221">
    <property type="entry name" value="WINGED HELIX-TURN-HELIX TRANSCRIPTIONAL REGULATOR, RRF2 FAMILY"/>
    <property type="match status" value="1"/>
</dbReference>
<feature type="compositionally biased region" description="Polar residues" evidence="1">
    <location>
        <begin position="10"/>
        <end position="19"/>
    </location>
</feature>
<dbReference type="Pfam" id="PF02082">
    <property type="entry name" value="Rrf2"/>
    <property type="match status" value="1"/>
</dbReference>
<evidence type="ECO:0000313" key="3">
    <source>
        <dbReference type="Proteomes" id="UP000051647"/>
    </source>
</evidence>
<dbReference type="PANTHER" id="PTHR33221:SF15">
    <property type="entry name" value="HTH-TYPE TRANSCRIPTIONAL REGULATOR YWGB-RELATED"/>
    <property type="match status" value="1"/>
</dbReference>
<dbReference type="Proteomes" id="UP000051647">
    <property type="component" value="Unassembled WGS sequence"/>
</dbReference>
<dbReference type="PATRIC" id="fig|1423815.3.peg.1900"/>
<dbReference type="EMBL" id="AZFA01000005">
    <property type="protein sequence ID" value="KRL67541.1"/>
    <property type="molecule type" value="Genomic_DNA"/>
</dbReference>
<comment type="caution">
    <text evidence="2">The sequence shown here is derived from an EMBL/GenBank/DDBJ whole genome shotgun (WGS) entry which is preliminary data.</text>
</comment>
<organism evidence="2 3">
    <name type="scientific">Companilactobacillus versmoldensis DSM 14857 = KCTC 3814</name>
    <dbReference type="NCBI Taxonomy" id="1423815"/>
    <lineage>
        <taxon>Bacteria</taxon>
        <taxon>Bacillati</taxon>
        <taxon>Bacillota</taxon>
        <taxon>Bacilli</taxon>
        <taxon>Lactobacillales</taxon>
        <taxon>Lactobacillaceae</taxon>
        <taxon>Companilactobacillus</taxon>
    </lineage>
</organism>
<proteinExistence type="predicted"/>
<dbReference type="STRING" id="1423815.FC27_GL001857"/>
<dbReference type="Gene3D" id="1.10.10.10">
    <property type="entry name" value="Winged helix-like DNA-binding domain superfamily/Winged helix DNA-binding domain"/>
    <property type="match status" value="1"/>
</dbReference>
<keyword evidence="3" id="KW-1185">Reference proteome</keyword>
<protein>
    <recommendedName>
        <fullName evidence="4">Transcription regulator</fullName>
    </recommendedName>
</protein>
<feature type="region of interest" description="Disordered" evidence="1">
    <location>
        <begin position="1"/>
        <end position="21"/>
    </location>
</feature>
<evidence type="ECO:0000256" key="1">
    <source>
        <dbReference type="SAM" id="MobiDB-lite"/>
    </source>
</evidence>
<dbReference type="GO" id="GO:0005829">
    <property type="term" value="C:cytosol"/>
    <property type="evidence" value="ECO:0007669"/>
    <property type="project" value="TreeGrafter"/>
</dbReference>
<evidence type="ECO:0008006" key="4">
    <source>
        <dbReference type="Google" id="ProtNLM"/>
    </source>
</evidence>
<accession>A0A0R1SMN3</accession>
<dbReference type="GO" id="GO:0003700">
    <property type="term" value="F:DNA-binding transcription factor activity"/>
    <property type="evidence" value="ECO:0007669"/>
    <property type="project" value="TreeGrafter"/>
</dbReference>
<evidence type="ECO:0000313" key="2">
    <source>
        <dbReference type="EMBL" id="KRL67541.1"/>
    </source>
</evidence>
<dbReference type="AlphaFoldDB" id="A0A0R1SMN3"/>
<dbReference type="eggNOG" id="COG1959">
    <property type="taxonomic scope" value="Bacteria"/>
</dbReference>
<dbReference type="SUPFAM" id="SSF46785">
    <property type="entry name" value="Winged helix' DNA-binding domain"/>
    <property type="match status" value="1"/>
</dbReference>
<dbReference type="InterPro" id="IPR036388">
    <property type="entry name" value="WH-like_DNA-bd_sf"/>
</dbReference>
<reference evidence="2 3" key="1">
    <citation type="journal article" date="2015" name="Genome Announc.">
        <title>Expanding the biotechnology potential of lactobacilli through comparative genomics of 213 strains and associated genera.</title>
        <authorList>
            <person name="Sun Z."/>
            <person name="Harris H.M."/>
            <person name="McCann A."/>
            <person name="Guo C."/>
            <person name="Argimon S."/>
            <person name="Zhang W."/>
            <person name="Yang X."/>
            <person name="Jeffery I.B."/>
            <person name="Cooney J.C."/>
            <person name="Kagawa T.F."/>
            <person name="Liu W."/>
            <person name="Song Y."/>
            <person name="Salvetti E."/>
            <person name="Wrobel A."/>
            <person name="Rasinkangas P."/>
            <person name="Parkhill J."/>
            <person name="Rea M.C."/>
            <person name="O'Sullivan O."/>
            <person name="Ritari J."/>
            <person name="Douillard F.P."/>
            <person name="Paul Ross R."/>
            <person name="Yang R."/>
            <person name="Briner A.E."/>
            <person name="Felis G.E."/>
            <person name="de Vos W.M."/>
            <person name="Barrangou R."/>
            <person name="Klaenhammer T.R."/>
            <person name="Caufield P.W."/>
            <person name="Cui Y."/>
            <person name="Zhang H."/>
            <person name="O'Toole P.W."/>
        </authorList>
    </citation>
    <scope>NUCLEOTIDE SEQUENCE [LARGE SCALE GENOMIC DNA]</scope>
    <source>
        <strain evidence="2 3">DSM 14857</strain>
    </source>
</reference>
<name>A0A0R1SMN3_9LACO</name>
<dbReference type="InterPro" id="IPR000944">
    <property type="entry name" value="Tscrpt_reg_Rrf2"/>
</dbReference>
<dbReference type="InterPro" id="IPR036390">
    <property type="entry name" value="WH_DNA-bd_sf"/>
</dbReference>